<comment type="caution">
    <text evidence="6">The sequence shown here is derived from an EMBL/GenBank/DDBJ whole genome shotgun (WGS) entry which is preliminary data.</text>
</comment>
<dbReference type="InterPro" id="IPR005311">
    <property type="entry name" value="PBP_dimer"/>
</dbReference>
<keyword evidence="7" id="KW-1185">Reference proteome</keyword>
<evidence type="ECO:0000259" key="5">
    <source>
        <dbReference type="Pfam" id="PF03717"/>
    </source>
</evidence>
<keyword evidence="2" id="KW-0645">Protease</keyword>
<dbReference type="InterPro" id="IPR001460">
    <property type="entry name" value="PCN-bd_Tpept"/>
</dbReference>
<dbReference type="InterPro" id="IPR050515">
    <property type="entry name" value="Beta-lactam/transpept"/>
</dbReference>
<proteinExistence type="predicted"/>
<dbReference type="Pfam" id="PF00905">
    <property type="entry name" value="Transpeptidase"/>
    <property type="match status" value="1"/>
</dbReference>
<evidence type="ECO:0000256" key="1">
    <source>
        <dbReference type="ARBA" id="ARBA00004370"/>
    </source>
</evidence>
<dbReference type="PANTHER" id="PTHR30627">
    <property type="entry name" value="PEPTIDOGLYCAN D,D-TRANSPEPTIDASE"/>
    <property type="match status" value="1"/>
</dbReference>
<dbReference type="SUPFAM" id="SSF56519">
    <property type="entry name" value="Penicillin binding protein dimerisation domain"/>
    <property type="match status" value="1"/>
</dbReference>
<dbReference type="Gene3D" id="3.30.450.330">
    <property type="match status" value="1"/>
</dbReference>
<feature type="domain" description="Penicillin-binding protein dimerisation" evidence="5">
    <location>
        <begin position="33"/>
        <end position="167"/>
    </location>
</feature>
<protein>
    <submittedName>
        <fullName evidence="6">Penicillin-binding protein 2</fullName>
    </submittedName>
</protein>
<dbReference type="GO" id="GO:0005886">
    <property type="term" value="C:plasma membrane"/>
    <property type="evidence" value="ECO:0007669"/>
    <property type="project" value="TreeGrafter"/>
</dbReference>
<dbReference type="Gene3D" id="3.90.1310.10">
    <property type="entry name" value="Penicillin-binding protein 2a (Domain 2)"/>
    <property type="match status" value="1"/>
</dbReference>
<dbReference type="GO" id="GO:0008658">
    <property type="term" value="F:penicillin binding"/>
    <property type="evidence" value="ECO:0007669"/>
    <property type="project" value="InterPro"/>
</dbReference>
<keyword evidence="2" id="KW-0121">Carboxypeptidase</keyword>
<name>A0A552UJE9_9SPHN</name>
<dbReference type="SUPFAM" id="SSF56601">
    <property type="entry name" value="beta-lactamase/transpeptidase-like"/>
    <property type="match status" value="1"/>
</dbReference>
<organism evidence="6 7">
    <name type="scientific">Glacieibacterium frigidum</name>
    <dbReference type="NCBI Taxonomy" id="2593303"/>
    <lineage>
        <taxon>Bacteria</taxon>
        <taxon>Pseudomonadati</taxon>
        <taxon>Pseudomonadota</taxon>
        <taxon>Alphaproteobacteria</taxon>
        <taxon>Sphingomonadales</taxon>
        <taxon>Sphingosinicellaceae</taxon>
        <taxon>Glacieibacterium</taxon>
    </lineage>
</organism>
<dbReference type="InterPro" id="IPR036138">
    <property type="entry name" value="PBP_dimer_sf"/>
</dbReference>
<evidence type="ECO:0000259" key="4">
    <source>
        <dbReference type="Pfam" id="PF00905"/>
    </source>
</evidence>
<keyword evidence="3" id="KW-0472">Membrane</keyword>
<keyword evidence="2" id="KW-0378">Hydrolase</keyword>
<dbReference type="PANTHER" id="PTHR30627:SF1">
    <property type="entry name" value="PEPTIDOGLYCAN D,D-TRANSPEPTIDASE FTSI"/>
    <property type="match status" value="1"/>
</dbReference>
<feature type="domain" description="Penicillin-binding protein transpeptidase" evidence="4">
    <location>
        <begin position="203"/>
        <end position="509"/>
    </location>
</feature>
<dbReference type="Pfam" id="PF03717">
    <property type="entry name" value="PBP_dimer"/>
    <property type="match status" value="1"/>
</dbReference>
<evidence type="ECO:0000313" key="7">
    <source>
        <dbReference type="Proteomes" id="UP000317894"/>
    </source>
</evidence>
<reference evidence="6 7" key="1">
    <citation type="submission" date="2019-07" db="EMBL/GenBank/DDBJ databases">
        <title>Novel species isolated from glacier.</title>
        <authorList>
            <person name="Liu Q."/>
            <person name="Xin Y.-H."/>
        </authorList>
    </citation>
    <scope>NUCLEOTIDE SEQUENCE [LARGE SCALE GENOMIC DNA]</scope>
    <source>
        <strain evidence="6 7">LB1R16</strain>
    </source>
</reference>
<dbReference type="EMBL" id="VJWA01000001">
    <property type="protein sequence ID" value="TRW18353.1"/>
    <property type="molecule type" value="Genomic_DNA"/>
</dbReference>
<evidence type="ECO:0000256" key="2">
    <source>
        <dbReference type="ARBA" id="ARBA00022645"/>
    </source>
</evidence>
<dbReference type="AlphaFoldDB" id="A0A552UJE9"/>
<gene>
    <name evidence="6" type="ORF">FMM06_02815</name>
</gene>
<accession>A0A552UJE9</accession>
<dbReference type="Proteomes" id="UP000317894">
    <property type="component" value="Unassembled WGS sequence"/>
</dbReference>
<dbReference type="GO" id="GO:0071555">
    <property type="term" value="P:cell wall organization"/>
    <property type="evidence" value="ECO:0007669"/>
    <property type="project" value="TreeGrafter"/>
</dbReference>
<dbReference type="Gene3D" id="3.40.710.10">
    <property type="entry name" value="DD-peptidase/beta-lactamase superfamily"/>
    <property type="match status" value="1"/>
</dbReference>
<dbReference type="InterPro" id="IPR012338">
    <property type="entry name" value="Beta-lactam/transpept-like"/>
</dbReference>
<sequence>MVFTALTAALALRLGDLALLHEPPATGSASALSPKRGDILDRNGVVLARSFEAFGVSVFPQQLVSEPDRLAHQLAAILPERSEERLKSELLHHATYRVLSRRVLPAQAQAINNLGEPAIVLEREPDRLYPNLSLGAHVIGYTEAGKRRAFGRSGLEKVFDEKLSGEATRGTPLVLAMDSRVQQALAAELRASMVKHHAVGAAGVVLDVQTGEVIAMVSLPDFNPNAPGMDYVTPADGSPDNRFNRTTQGMYELGSTFKALTVAMAMDEGIIKSMSQTFDATAPIRIGKFTIDDDKSHRLRKYVNTPEIMVFSSNIGTARLASALGGERQRDYLKRLGFFDPVRVELGEHSRPLYPAISNWGESATMTVGFGHGFAVSPLHLAIAYGAVVNGGILRPATMLKVAPGKAVPGTRIFTAETSAKMNALLRLVVTSGTGRKANTPGYRVGGKTGTSEKVVNGRYVKNARVASFAGAFPMDKPRYVVVAMVDEPKGIPETYGFATAGWVAAPIMGNVVARIAPVLGVAPDVTHDVDMRGILGLVETAGAEHE</sequence>
<dbReference type="GO" id="GO:0004180">
    <property type="term" value="F:carboxypeptidase activity"/>
    <property type="evidence" value="ECO:0007669"/>
    <property type="project" value="UniProtKB-KW"/>
</dbReference>
<evidence type="ECO:0000313" key="6">
    <source>
        <dbReference type="EMBL" id="TRW18353.1"/>
    </source>
</evidence>
<evidence type="ECO:0000256" key="3">
    <source>
        <dbReference type="ARBA" id="ARBA00023136"/>
    </source>
</evidence>
<comment type="subcellular location">
    <subcellularLocation>
        <location evidence="1">Membrane</location>
    </subcellularLocation>
</comment>
<dbReference type="OrthoDB" id="9789078at2"/>